<dbReference type="SUPFAM" id="SSF56112">
    <property type="entry name" value="Protein kinase-like (PK-like)"/>
    <property type="match status" value="1"/>
</dbReference>
<evidence type="ECO:0000259" key="2">
    <source>
        <dbReference type="PROSITE" id="PS50011"/>
    </source>
</evidence>
<sequence length="656" mass="73165">MELNTTSIHDVVHPTAAFSQTPYPVAPPSPLFYSSTISSSSTPDDPSGCSPDDDPWSGSSQLNPKNRIDSLDPPTNPLWRIDGCTGLGTQYYALPLFLGDVPPLRFDVFIPEEAGQGHPVLRRLLDLDAAFHTKDPTRVRRLGVANHILRTLQTWTTSRGGREVVAEMYKTLPFGSRIIFEDLDVDVNKITITIAPTYYVEKQMLSLARLDAALGIARGEMPETIDIGRLRHVQQLHDSVCVVRMDGGGGGGGDGEGGGGGVGGEGVWILKALTSGTKYLYSELRTLLNLPPHPHVIRRPEYLVTKYCRFGGKTAVVGFLLPYHRQGSLRDHLAFLRMHDNLPMELRLKWATQLTSAVRHIRSEAAVFYPDLRLDNVVLSKEGDIVMVDFEQRGVWCEFAAPEVNSLEYVRILASSSLRGEGGYDDDDDDAEGSEVGVVGDGDGDMGDNSSSTMAGTIPREVRDRYAQMLEKQLPGWEALQAREDYQTREELGVGYESYNVPWEALDAREQEAAEVYMLGRVLWCIFEGQSAPQKAAVWQSYKYEPDIEFPQFKDTPAEIRGLIEDCTRGRREVLSRLVTRRGSKLVLRRDVTRGGEEVRRAAKEWWTKEVQAAEEFLKMRDEMKAKGEWTGNYYGRPSLKEVVDALDAFKASIAT</sequence>
<evidence type="ECO:0000313" key="3">
    <source>
        <dbReference type="EMBL" id="KAK3935991.1"/>
    </source>
</evidence>
<dbReference type="EMBL" id="MU853898">
    <property type="protein sequence ID" value="KAK3935991.1"/>
    <property type="molecule type" value="Genomic_DNA"/>
</dbReference>
<gene>
    <name evidence="3" type="ORF">QBC46DRAFT_453061</name>
</gene>
<feature type="domain" description="Protein kinase" evidence="2">
    <location>
        <begin position="219"/>
        <end position="651"/>
    </location>
</feature>
<accession>A0AAN6S157</accession>
<dbReference type="InterPro" id="IPR000719">
    <property type="entry name" value="Prot_kinase_dom"/>
</dbReference>
<keyword evidence="4" id="KW-1185">Reference proteome</keyword>
<name>A0AAN6S157_9PEZI</name>
<proteinExistence type="predicted"/>
<feature type="compositionally biased region" description="Low complexity" evidence="1">
    <location>
        <begin position="34"/>
        <end position="60"/>
    </location>
</feature>
<organism evidence="3 4">
    <name type="scientific">Diplogelasinospora grovesii</name>
    <dbReference type="NCBI Taxonomy" id="303347"/>
    <lineage>
        <taxon>Eukaryota</taxon>
        <taxon>Fungi</taxon>
        <taxon>Dikarya</taxon>
        <taxon>Ascomycota</taxon>
        <taxon>Pezizomycotina</taxon>
        <taxon>Sordariomycetes</taxon>
        <taxon>Sordariomycetidae</taxon>
        <taxon>Sordariales</taxon>
        <taxon>Diplogelasinosporaceae</taxon>
        <taxon>Diplogelasinospora</taxon>
    </lineage>
</organism>
<feature type="compositionally biased region" description="Acidic residues" evidence="1">
    <location>
        <begin position="423"/>
        <end position="433"/>
    </location>
</feature>
<comment type="caution">
    <text evidence="3">The sequence shown here is derived from an EMBL/GenBank/DDBJ whole genome shotgun (WGS) entry which is preliminary data.</text>
</comment>
<reference evidence="4" key="1">
    <citation type="journal article" date="2023" name="Mol. Phylogenet. Evol.">
        <title>Genome-scale phylogeny and comparative genomics of the fungal order Sordariales.</title>
        <authorList>
            <person name="Hensen N."/>
            <person name="Bonometti L."/>
            <person name="Westerberg I."/>
            <person name="Brannstrom I.O."/>
            <person name="Guillou S."/>
            <person name="Cros-Aarteil S."/>
            <person name="Calhoun S."/>
            <person name="Haridas S."/>
            <person name="Kuo A."/>
            <person name="Mondo S."/>
            <person name="Pangilinan J."/>
            <person name="Riley R."/>
            <person name="LaButti K."/>
            <person name="Andreopoulos B."/>
            <person name="Lipzen A."/>
            <person name="Chen C."/>
            <person name="Yan M."/>
            <person name="Daum C."/>
            <person name="Ng V."/>
            <person name="Clum A."/>
            <person name="Steindorff A."/>
            <person name="Ohm R.A."/>
            <person name="Martin F."/>
            <person name="Silar P."/>
            <person name="Natvig D.O."/>
            <person name="Lalanne C."/>
            <person name="Gautier V."/>
            <person name="Ament-Velasquez S.L."/>
            <person name="Kruys A."/>
            <person name="Hutchinson M.I."/>
            <person name="Powell A.J."/>
            <person name="Barry K."/>
            <person name="Miller A.N."/>
            <person name="Grigoriev I.V."/>
            <person name="Debuchy R."/>
            <person name="Gladieux P."/>
            <person name="Hiltunen Thoren M."/>
            <person name="Johannesson H."/>
        </authorList>
    </citation>
    <scope>NUCLEOTIDE SEQUENCE [LARGE SCALE GENOMIC DNA]</scope>
    <source>
        <strain evidence="4">CBS 340.73</strain>
    </source>
</reference>
<dbReference type="PROSITE" id="PS50011">
    <property type="entry name" value="PROTEIN_KINASE_DOM"/>
    <property type="match status" value="1"/>
</dbReference>
<dbReference type="AlphaFoldDB" id="A0AAN6S157"/>
<dbReference type="Proteomes" id="UP001303473">
    <property type="component" value="Unassembled WGS sequence"/>
</dbReference>
<dbReference type="InterPro" id="IPR011009">
    <property type="entry name" value="Kinase-like_dom_sf"/>
</dbReference>
<dbReference type="GO" id="GO:0005524">
    <property type="term" value="F:ATP binding"/>
    <property type="evidence" value="ECO:0007669"/>
    <property type="project" value="InterPro"/>
</dbReference>
<dbReference type="GO" id="GO:0004672">
    <property type="term" value="F:protein kinase activity"/>
    <property type="evidence" value="ECO:0007669"/>
    <property type="project" value="InterPro"/>
</dbReference>
<dbReference type="Gene3D" id="1.10.510.10">
    <property type="entry name" value="Transferase(Phosphotransferase) domain 1"/>
    <property type="match status" value="1"/>
</dbReference>
<keyword evidence="3" id="KW-0418">Kinase</keyword>
<evidence type="ECO:0000256" key="1">
    <source>
        <dbReference type="SAM" id="MobiDB-lite"/>
    </source>
</evidence>
<protein>
    <submittedName>
        <fullName evidence="3">Ribosomal protein S6 kinase alpha-5</fullName>
    </submittedName>
</protein>
<feature type="region of interest" description="Disordered" evidence="1">
    <location>
        <begin position="34"/>
        <end position="74"/>
    </location>
</feature>
<keyword evidence="3" id="KW-0808">Transferase</keyword>
<feature type="region of interest" description="Disordered" evidence="1">
    <location>
        <begin position="419"/>
        <end position="455"/>
    </location>
</feature>
<evidence type="ECO:0000313" key="4">
    <source>
        <dbReference type="Proteomes" id="UP001303473"/>
    </source>
</evidence>